<keyword evidence="4" id="KW-1185">Reference proteome</keyword>
<feature type="domain" description="DUF4143" evidence="2">
    <location>
        <begin position="225"/>
        <end position="385"/>
    </location>
</feature>
<accession>A0A926F4V5</accession>
<dbReference type="Pfam" id="PF13635">
    <property type="entry name" value="DUF4143"/>
    <property type="match status" value="1"/>
</dbReference>
<dbReference type="Pfam" id="PF13173">
    <property type="entry name" value="AAA_14"/>
    <property type="match status" value="1"/>
</dbReference>
<keyword evidence="3" id="KW-0547">Nucleotide-binding</keyword>
<reference evidence="3" key="1">
    <citation type="submission" date="2020-08" db="EMBL/GenBank/DDBJ databases">
        <title>Genome public.</title>
        <authorList>
            <person name="Liu C."/>
            <person name="Sun Q."/>
        </authorList>
    </citation>
    <scope>NUCLEOTIDE SEQUENCE</scope>
    <source>
        <strain evidence="3">N12</strain>
    </source>
</reference>
<dbReference type="EMBL" id="JACRTF010000001">
    <property type="protein sequence ID" value="MBC8591970.1"/>
    <property type="molecule type" value="Genomic_DNA"/>
</dbReference>
<dbReference type="AlphaFoldDB" id="A0A926F4V5"/>
<dbReference type="InterPro" id="IPR025420">
    <property type="entry name" value="DUF4143"/>
</dbReference>
<dbReference type="PANTHER" id="PTHR33295">
    <property type="entry name" value="ATPASE"/>
    <property type="match status" value="1"/>
</dbReference>
<dbReference type="SUPFAM" id="SSF52540">
    <property type="entry name" value="P-loop containing nucleoside triphosphate hydrolases"/>
    <property type="match status" value="1"/>
</dbReference>
<dbReference type="PANTHER" id="PTHR33295:SF7">
    <property type="entry name" value="ATPASE"/>
    <property type="match status" value="1"/>
</dbReference>
<dbReference type="RefSeq" id="WP_305067323.1">
    <property type="nucleotide sequence ID" value="NZ_JACRTF010000001.1"/>
</dbReference>
<dbReference type="GO" id="GO:0005524">
    <property type="term" value="F:ATP binding"/>
    <property type="evidence" value="ECO:0007669"/>
    <property type="project" value="UniProtKB-KW"/>
</dbReference>
<organism evidence="3 4">
    <name type="scientific">Jilunia laotingensis</name>
    <dbReference type="NCBI Taxonomy" id="2763675"/>
    <lineage>
        <taxon>Bacteria</taxon>
        <taxon>Pseudomonadati</taxon>
        <taxon>Bacteroidota</taxon>
        <taxon>Bacteroidia</taxon>
        <taxon>Bacteroidales</taxon>
        <taxon>Bacteroidaceae</taxon>
        <taxon>Jilunia</taxon>
    </lineage>
</organism>
<comment type="caution">
    <text evidence="3">The sequence shown here is derived from an EMBL/GenBank/DDBJ whole genome shotgun (WGS) entry which is preliminary data.</text>
</comment>
<dbReference type="InterPro" id="IPR027417">
    <property type="entry name" value="P-loop_NTPase"/>
</dbReference>
<evidence type="ECO:0000259" key="2">
    <source>
        <dbReference type="Pfam" id="PF13635"/>
    </source>
</evidence>
<evidence type="ECO:0000259" key="1">
    <source>
        <dbReference type="Pfam" id="PF13173"/>
    </source>
</evidence>
<name>A0A926F4V5_9BACT</name>
<gene>
    <name evidence="3" type="ORF">H8744_01685</name>
</gene>
<proteinExistence type="predicted"/>
<dbReference type="InterPro" id="IPR041682">
    <property type="entry name" value="AAA_14"/>
</dbReference>
<dbReference type="Proteomes" id="UP000651085">
    <property type="component" value="Unassembled WGS sequence"/>
</dbReference>
<protein>
    <submittedName>
        <fullName evidence="3">ATP-binding protein</fullName>
    </submittedName>
</protein>
<sequence>MELYRSIIEDLRSWKERPDRKPLILKGARQTGKTWILEHFGHTDFEHVASFNFDKDESLNEIFDNTKDPERIVQQLKLHTDNPILPHKTLIVFDEIQECNKALNALKYFCEDAPEYTVVAAGSLLGGELSKGDSFPVGKVEFLELYPLTFKEFLNVNDEKLYQFVEELSVIEPLPQIVVDKLTEFYRQYLIVGGMPAAVKAFMENRGMEAVKREQRFILDAYSLDFSKHADKKDIPRIISVWNSIPSQLAKENRKFIYKMVKPGVRARDYEDALLWLENAGLIYRVFCCSKPFLPLKSYDDLSAFKIYLSDVGLLRELAGLPAEVVLSGNATYTEFKGALAENYVLQSLVCQLEILPRYWASVGKAEVDFVIQMGVNIVPVEVKSDTRLGGKSLSVYDLNYKPAYKVRYSLNNLKKDGNLINIPLYLADWTTKLVSIQ</sequence>
<feature type="domain" description="AAA" evidence="1">
    <location>
        <begin position="20"/>
        <end position="154"/>
    </location>
</feature>
<evidence type="ECO:0000313" key="4">
    <source>
        <dbReference type="Proteomes" id="UP000651085"/>
    </source>
</evidence>
<keyword evidence="3" id="KW-0067">ATP-binding</keyword>
<evidence type="ECO:0000313" key="3">
    <source>
        <dbReference type="EMBL" id="MBC8591970.1"/>
    </source>
</evidence>